<comment type="similarity">
    <text evidence="2">Belongs to the eukaryotic ATPase subunit F6 family.</text>
</comment>
<organism evidence="10 11">
    <name type="scientific">Trichuris muris</name>
    <name type="common">Mouse whipworm</name>
    <dbReference type="NCBI Taxonomy" id="70415"/>
    <lineage>
        <taxon>Eukaryota</taxon>
        <taxon>Metazoa</taxon>
        <taxon>Ecdysozoa</taxon>
        <taxon>Nematoda</taxon>
        <taxon>Enoplea</taxon>
        <taxon>Dorylaimia</taxon>
        <taxon>Trichinellida</taxon>
        <taxon>Trichuridae</taxon>
        <taxon>Trichuris</taxon>
    </lineage>
</organism>
<dbReference type="GO" id="GO:0005743">
    <property type="term" value="C:mitochondrial inner membrane"/>
    <property type="evidence" value="ECO:0007669"/>
    <property type="project" value="UniProtKB-SubCell"/>
</dbReference>
<keyword evidence="3" id="KW-0813">Transport</keyword>
<evidence type="ECO:0000256" key="1">
    <source>
        <dbReference type="ARBA" id="ARBA00004273"/>
    </source>
</evidence>
<dbReference type="GO" id="GO:0015078">
    <property type="term" value="F:proton transmembrane transporter activity"/>
    <property type="evidence" value="ECO:0007669"/>
    <property type="project" value="InterPro"/>
</dbReference>
<evidence type="ECO:0000313" key="11">
    <source>
        <dbReference type="WBParaSite" id="TMUE_1000003961.1"/>
    </source>
</evidence>
<dbReference type="FunFam" id="1.10.246.110:FF:000001">
    <property type="entry name" value="ATP synthase-coupling factor 6, mitochondrial"/>
    <property type="match status" value="1"/>
</dbReference>
<accession>A0A5S6Q9H1</accession>
<dbReference type="InterPro" id="IPR036204">
    <property type="entry name" value="ATP_synth_f6_sf_mt"/>
</dbReference>
<keyword evidence="4" id="KW-0138">CF(0)</keyword>
<evidence type="ECO:0000256" key="8">
    <source>
        <dbReference type="ARBA" id="ARBA00023128"/>
    </source>
</evidence>
<evidence type="ECO:0000256" key="6">
    <source>
        <dbReference type="ARBA" id="ARBA00022792"/>
    </source>
</evidence>
<dbReference type="STRING" id="70415.A0A5S6Q9H1"/>
<dbReference type="GO" id="GO:0045259">
    <property type="term" value="C:proton-transporting ATP synthase complex"/>
    <property type="evidence" value="ECO:0007669"/>
    <property type="project" value="UniProtKB-KW"/>
</dbReference>
<dbReference type="GO" id="GO:0015986">
    <property type="term" value="P:proton motive force-driven ATP synthesis"/>
    <property type="evidence" value="ECO:0007669"/>
    <property type="project" value="InterPro"/>
</dbReference>
<evidence type="ECO:0000256" key="7">
    <source>
        <dbReference type="ARBA" id="ARBA00023065"/>
    </source>
</evidence>
<keyword evidence="9" id="KW-0472">Membrane</keyword>
<dbReference type="AlphaFoldDB" id="A0A5S6Q9H1"/>
<keyword evidence="5" id="KW-0375">Hydrogen ion transport</keyword>
<sequence length="214" mass="24563">MAHVAGLKRAVIGFSKRSLSASSSSRQARKAADAIQQQFIDKVRHYFQKQALSGEGTLVDASPQLQEELKEELQRLSRIYGVTDDNLRFPTLTFPETKFSVVSLVDEAAAERERFRQIDEASEKERAVTRLDDWMEMPLETKGYALEVFSDDGNYKEPTYKEVIENDYLLCQAEEEQMYDDDKFVFFNHLPEGDVIPDVGKITTKDAEKFDLKF</sequence>
<keyword evidence="6" id="KW-0999">Mitochondrion inner membrane</keyword>
<dbReference type="PANTHER" id="PTHR12441">
    <property type="entry name" value="ATP SYNTHASE COUPLING FACTOR 6, MITOCHONDRIAL"/>
    <property type="match status" value="1"/>
</dbReference>
<dbReference type="SUPFAM" id="SSF111357">
    <property type="entry name" value="Mitochondrial ATP synthase coupling factor 6"/>
    <property type="match status" value="1"/>
</dbReference>
<keyword evidence="7" id="KW-0406">Ion transport</keyword>
<dbReference type="Gene3D" id="1.10.246.110">
    <property type="entry name" value="Mitochondrial ATP synthase-coupling factor 6"/>
    <property type="match status" value="1"/>
</dbReference>
<evidence type="ECO:0000256" key="2">
    <source>
        <dbReference type="ARBA" id="ARBA00007346"/>
    </source>
</evidence>
<evidence type="ECO:0000256" key="5">
    <source>
        <dbReference type="ARBA" id="ARBA00022781"/>
    </source>
</evidence>
<dbReference type="Pfam" id="PF05511">
    <property type="entry name" value="ATP-synt_F6"/>
    <property type="match status" value="1"/>
</dbReference>
<evidence type="ECO:0000313" key="10">
    <source>
        <dbReference type="Proteomes" id="UP000046395"/>
    </source>
</evidence>
<evidence type="ECO:0000256" key="9">
    <source>
        <dbReference type="ARBA" id="ARBA00023136"/>
    </source>
</evidence>
<protein>
    <submittedName>
        <fullName evidence="11">ATP synthase-coupling factor 6, mitochondrial</fullName>
    </submittedName>
</protein>
<dbReference type="WBParaSite" id="TMUE_1000003961.1">
    <property type="protein sequence ID" value="TMUE_1000003961.1"/>
    <property type="gene ID" value="WBGene00286747"/>
</dbReference>
<evidence type="ECO:0000256" key="4">
    <source>
        <dbReference type="ARBA" id="ARBA00022547"/>
    </source>
</evidence>
<proteinExistence type="inferred from homology"/>
<reference evidence="11" key="1">
    <citation type="submission" date="2019-12" db="UniProtKB">
        <authorList>
            <consortium name="WormBaseParasite"/>
        </authorList>
    </citation>
    <scope>IDENTIFICATION</scope>
</reference>
<evidence type="ECO:0000256" key="3">
    <source>
        <dbReference type="ARBA" id="ARBA00022448"/>
    </source>
</evidence>
<name>A0A5S6Q9H1_TRIMR</name>
<keyword evidence="8" id="KW-0496">Mitochondrion</keyword>
<comment type="subcellular location">
    <subcellularLocation>
        <location evidence="1">Mitochondrion inner membrane</location>
    </subcellularLocation>
</comment>
<keyword evidence="10" id="KW-1185">Reference proteome</keyword>
<dbReference type="PANTHER" id="PTHR12441:SF10">
    <property type="entry name" value="ATP SYNTHASE-COUPLING FACTOR 6, MITOCHONDRIAL"/>
    <property type="match status" value="1"/>
</dbReference>
<dbReference type="InterPro" id="IPR008387">
    <property type="entry name" value="ATP_synth_f6_mt"/>
</dbReference>
<dbReference type="Proteomes" id="UP000046395">
    <property type="component" value="Unassembled WGS sequence"/>
</dbReference>